<accession>A0AAD3H5I6</accession>
<sequence length="315" mass="34735">MQKVYAAAARVFTHKIKNGGNPVTVFLLSATNTTAKSPNENFMNQLAQKCEWESVVVAKTTPPTLFFYMPSGEQVSFCAHAAMGAAAIMNQKLGMGNRLENNSISLDFQTGEGDHNQVLISSSSDGNATAELKMKKDLKESQVNFDIISKLLKEVGLDIDQDVIRNGNDPFLNSSVARYKTLIPIESMEKLHSATNPKDPDLFRDLCDAIDSTGIYLYFKVESSHNNQYEARQFPRASGYSEDPATGIAAAALACSLEKRNIYDGDSSIQGGRQYIINQGTAMKKNSRCNIALDDQWIHCSGVVEVDREYHVELD</sequence>
<dbReference type="PANTHER" id="PTHR13774">
    <property type="entry name" value="PHENAZINE BIOSYNTHESIS PROTEIN"/>
    <property type="match status" value="1"/>
</dbReference>
<name>A0AAD3H5I6_9STRA</name>
<organism evidence="3 4">
    <name type="scientific">Chaetoceros tenuissimus</name>
    <dbReference type="NCBI Taxonomy" id="426638"/>
    <lineage>
        <taxon>Eukaryota</taxon>
        <taxon>Sar</taxon>
        <taxon>Stramenopiles</taxon>
        <taxon>Ochrophyta</taxon>
        <taxon>Bacillariophyta</taxon>
        <taxon>Coscinodiscophyceae</taxon>
        <taxon>Chaetocerotophycidae</taxon>
        <taxon>Chaetocerotales</taxon>
        <taxon>Chaetocerotaceae</taxon>
        <taxon>Chaetoceros</taxon>
    </lineage>
</organism>
<proteinExistence type="predicted"/>
<dbReference type="PIRSF" id="PIRSF016184">
    <property type="entry name" value="PhzC_PhzF"/>
    <property type="match status" value="1"/>
</dbReference>
<feature type="active site" evidence="2">
    <location>
        <position position="53"/>
    </location>
</feature>
<dbReference type="PANTHER" id="PTHR13774:SF39">
    <property type="entry name" value="BIOSYNTHESIS PROTEIN, PUTATIVE-RELATED"/>
    <property type="match status" value="1"/>
</dbReference>
<evidence type="ECO:0000256" key="2">
    <source>
        <dbReference type="PIRSR" id="PIRSR016184-1"/>
    </source>
</evidence>
<evidence type="ECO:0000256" key="1">
    <source>
        <dbReference type="ARBA" id="ARBA00023235"/>
    </source>
</evidence>
<evidence type="ECO:0008006" key="5">
    <source>
        <dbReference type="Google" id="ProtNLM"/>
    </source>
</evidence>
<dbReference type="EMBL" id="BLLK01000045">
    <property type="protein sequence ID" value="GFH51061.1"/>
    <property type="molecule type" value="Genomic_DNA"/>
</dbReference>
<dbReference type="Pfam" id="PF02567">
    <property type="entry name" value="PhzC-PhzF"/>
    <property type="match status" value="1"/>
</dbReference>
<evidence type="ECO:0000313" key="4">
    <source>
        <dbReference type="Proteomes" id="UP001054902"/>
    </source>
</evidence>
<keyword evidence="1" id="KW-0413">Isomerase</keyword>
<dbReference type="Proteomes" id="UP001054902">
    <property type="component" value="Unassembled WGS sequence"/>
</dbReference>
<dbReference type="GO" id="GO:0005737">
    <property type="term" value="C:cytoplasm"/>
    <property type="evidence" value="ECO:0007669"/>
    <property type="project" value="TreeGrafter"/>
</dbReference>
<dbReference type="InterPro" id="IPR003719">
    <property type="entry name" value="Phenazine_PhzF-like"/>
</dbReference>
<evidence type="ECO:0000313" key="3">
    <source>
        <dbReference type="EMBL" id="GFH51061.1"/>
    </source>
</evidence>
<dbReference type="AlphaFoldDB" id="A0AAD3H5I6"/>
<protein>
    <recommendedName>
        <fullName evidence="5">Phenazine biosynthesis-like domain-containing protein</fullName>
    </recommendedName>
</protein>
<comment type="caution">
    <text evidence="3">The sequence shown here is derived from an EMBL/GenBank/DDBJ whole genome shotgun (WGS) entry which is preliminary data.</text>
</comment>
<dbReference type="Gene3D" id="3.10.310.10">
    <property type="entry name" value="Diaminopimelate Epimerase, Chain A, domain 1"/>
    <property type="match status" value="2"/>
</dbReference>
<gene>
    <name evidence="3" type="ORF">CTEN210_07537</name>
</gene>
<keyword evidence="4" id="KW-1185">Reference proteome</keyword>
<reference evidence="3 4" key="1">
    <citation type="journal article" date="2021" name="Sci. Rep.">
        <title>The genome of the diatom Chaetoceros tenuissimus carries an ancient integrated fragment of an extant virus.</title>
        <authorList>
            <person name="Hongo Y."/>
            <person name="Kimura K."/>
            <person name="Takaki Y."/>
            <person name="Yoshida Y."/>
            <person name="Baba S."/>
            <person name="Kobayashi G."/>
            <person name="Nagasaki K."/>
            <person name="Hano T."/>
            <person name="Tomaru Y."/>
        </authorList>
    </citation>
    <scope>NUCLEOTIDE SEQUENCE [LARGE SCALE GENOMIC DNA]</scope>
    <source>
        <strain evidence="3 4">NIES-3715</strain>
    </source>
</reference>
<dbReference type="SUPFAM" id="SSF54506">
    <property type="entry name" value="Diaminopimelate epimerase-like"/>
    <property type="match status" value="1"/>
</dbReference>
<dbReference type="GO" id="GO:0016853">
    <property type="term" value="F:isomerase activity"/>
    <property type="evidence" value="ECO:0007669"/>
    <property type="project" value="UniProtKB-KW"/>
</dbReference>